<organism evidence="2 3">
    <name type="scientific">Candidatus Ryanbacteria bacterium RIFCSPHIGHO2_01_FULL_45_22</name>
    <dbReference type="NCBI Taxonomy" id="1802114"/>
    <lineage>
        <taxon>Bacteria</taxon>
        <taxon>Candidatus Ryaniibacteriota</taxon>
    </lineage>
</organism>
<keyword evidence="1" id="KW-0812">Transmembrane</keyword>
<gene>
    <name evidence="2" type="ORF">A2719_01245</name>
</gene>
<accession>A0A1G2G1G3</accession>
<feature type="transmembrane region" description="Helical" evidence="1">
    <location>
        <begin position="109"/>
        <end position="130"/>
    </location>
</feature>
<evidence type="ECO:0000256" key="1">
    <source>
        <dbReference type="SAM" id="Phobius"/>
    </source>
</evidence>
<dbReference type="Proteomes" id="UP000177480">
    <property type="component" value="Unassembled WGS sequence"/>
</dbReference>
<keyword evidence="1" id="KW-1133">Transmembrane helix</keyword>
<evidence type="ECO:0000313" key="3">
    <source>
        <dbReference type="Proteomes" id="UP000177480"/>
    </source>
</evidence>
<name>A0A1G2G1G3_9BACT</name>
<evidence type="ECO:0008006" key="4">
    <source>
        <dbReference type="Google" id="ProtNLM"/>
    </source>
</evidence>
<dbReference type="AlphaFoldDB" id="A0A1G2G1G3"/>
<evidence type="ECO:0000313" key="2">
    <source>
        <dbReference type="EMBL" id="OGZ43700.1"/>
    </source>
</evidence>
<comment type="caution">
    <text evidence="2">The sequence shown here is derived from an EMBL/GenBank/DDBJ whole genome shotgun (WGS) entry which is preliminary data.</text>
</comment>
<proteinExistence type="predicted"/>
<sequence length="480" mass="52828">MPEKSDQNSQHIPLRTDPASGQFIVADILPPRSTDIYTVASRSGSPKKQKSAHEIPIRTLSKKNPLKEPGNTHAVDAWFRKESVLRDNRSIPGSFSAGIPGSFRKKRTFLIWFALVLVLAAGGYSVSYAMSRLEITITMKTQSHDVDQKISIAVKPTHADALAGERVEVSDSASATFQATGTADVNSKAKGTLSVYNAFNTSPQLLIANTRFETPDGKIYRTKEAITIPPAVLEHGVLSPRSIDIVVYADASGPAYNHDLTDFTIPGFKGSPRYTGFYARSKTPIEGGYVGVATVVTEKDLDKARESLESEARSRVIDALKKSIPEGFVLLDDAIEITTDKRKFSHAADEVANEFSATMTLRARALVFRKNDLAQFFTKEASLDPSLVSLPRIDEITLAVERRNVETGTLLLHAKGTAFFVWNLDTNKLIAELAQSKNPDMFPSIFQQYPAIERAEPRFIPSWIRAIPHDPADIQIVTNI</sequence>
<protein>
    <recommendedName>
        <fullName evidence="4">Baseplate protein J-like domain-containing protein</fullName>
    </recommendedName>
</protein>
<dbReference type="STRING" id="1802114.A2719_01245"/>
<dbReference type="EMBL" id="MHNK01000011">
    <property type="protein sequence ID" value="OGZ43700.1"/>
    <property type="molecule type" value="Genomic_DNA"/>
</dbReference>
<reference evidence="2 3" key="1">
    <citation type="journal article" date="2016" name="Nat. Commun.">
        <title>Thousands of microbial genomes shed light on interconnected biogeochemical processes in an aquifer system.</title>
        <authorList>
            <person name="Anantharaman K."/>
            <person name="Brown C.T."/>
            <person name="Hug L.A."/>
            <person name="Sharon I."/>
            <person name="Castelle C.J."/>
            <person name="Probst A.J."/>
            <person name="Thomas B.C."/>
            <person name="Singh A."/>
            <person name="Wilkins M.J."/>
            <person name="Karaoz U."/>
            <person name="Brodie E.L."/>
            <person name="Williams K.H."/>
            <person name="Hubbard S.S."/>
            <person name="Banfield J.F."/>
        </authorList>
    </citation>
    <scope>NUCLEOTIDE SEQUENCE [LARGE SCALE GENOMIC DNA]</scope>
</reference>
<keyword evidence="1" id="KW-0472">Membrane</keyword>